<evidence type="ECO:0000313" key="4">
    <source>
        <dbReference type="Proteomes" id="UP001443914"/>
    </source>
</evidence>
<feature type="domain" description="CUE" evidence="2">
    <location>
        <begin position="71"/>
        <end position="114"/>
    </location>
</feature>
<dbReference type="PANTHER" id="PTHR37252:SF3">
    <property type="entry name" value="POLYADENYLATE-BINDING PROTEIN-INTERACTING PROTEIN 6"/>
    <property type="match status" value="1"/>
</dbReference>
<protein>
    <recommendedName>
        <fullName evidence="2">CUE domain-containing protein</fullName>
    </recommendedName>
</protein>
<reference evidence="3" key="1">
    <citation type="submission" date="2024-03" db="EMBL/GenBank/DDBJ databases">
        <title>WGS assembly of Saponaria officinalis var. Norfolk2.</title>
        <authorList>
            <person name="Jenkins J."/>
            <person name="Shu S."/>
            <person name="Grimwood J."/>
            <person name="Barry K."/>
            <person name="Goodstein D."/>
            <person name="Schmutz J."/>
            <person name="Leebens-Mack J."/>
            <person name="Osbourn A."/>
        </authorList>
    </citation>
    <scope>NUCLEOTIDE SEQUENCE [LARGE SCALE GENOMIC DNA]</scope>
    <source>
        <strain evidence="3">JIC</strain>
    </source>
</reference>
<accession>A0AAW1I210</accession>
<dbReference type="Proteomes" id="UP001443914">
    <property type="component" value="Unassembled WGS sequence"/>
</dbReference>
<dbReference type="InterPro" id="IPR038981">
    <property type="entry name" value="CID5/CID6"/>
</dbReference>
<dbReference type="GO" id="GO:0043130">
    <property type="term" value="F:ubiquitin binding"/>
    <property type="evidence" value="ECO:0007669"/>
    <property type="project" value="InterPro"/>
</dbReference>
<dbReference type="Pfam" id="PF02845">
    <property type="entry name" value="CUE"/>
    <property type="match status" value="1"/>
</dbReference>
<dbReference type="Gene3D" id="1.10.8.10">
    <property type="entry name" value="DNA helicase RuvA subunit, C-terminal domain"/>
    <property type="match status" value="1"/>
</dbReference>
<evidence type="ECO:0000259" key="2">
    <source>
        <dbReference type="PROSITE" id="PS51140"/>
    </source>
</evidence>
<evidence type="ECO:0000313" key="3">
    <source>
        <dbReference type="EMBL" id="KAK9682568.1"/>
    </source>
</evidence>
<name>A0AAW1I210_SAPOF</name>
<gene>
    <name evidence="3" type="ORF">RND81_10G082600</name>
</gene>
<comment type="caution">
    <text evidence="3">The sequence shown here is derived from an EMBL/GenBank/DDBJ whole genome shotgun (WGS) entry which is preliminary data.</text>
</comment>
<dbReference type="InterPro" id="IPR009060">
    <property type="entry name" value="UBA-like_sf"/>
</dbReference>
<evidence type="ECO:0000256" key="1">
    <source>
        <dbReference type="SAM" id="MobiDB-lite"/>
    </source>
</evidence>
<sequence length="162" mass="17583">MKTNTSTLNPNAASYVPLAKREVQDVDKERKTLQGEAAVDDLKLKDHLADAAYDTRTVIPQEMYADIMDEESEMDLDYLQMMFPGVSNQFLADVYNINHGDIEAAVDMISELESTDYQPDALNNNEAPEPVSSAECLPVTVASVTDESSTSSGPSGVTVATS</sequence>
<proteinExistence type="predicted"/>
<dbReference type="PROSITE" id="PS51140">
    <property type="entry name" value="CUE"/>
    <property type="match status" value="1"/>
</dbReference>
<keyword evidence="4" id="KW-1185">Reference proteome</keyword>
<dbReference type="InterPro" id="IPR003892">
    <property type="entry name" value="CUE"/>
</dbReference>
<dbReference type="AlphaFoldDB" id="A0AAW1I210"/>
<dbReference type="EMBL" id="JBDFQZ010000010">
    <property type="protein sequence ID" value="KAK9682568.1"/>
    <property type="molecule type" value="Genomic_DNA"/>
</dbReference>
<dbReference type="PANTHER" id="PTHR37252">
    <property type="entry name" value="POLYADENYLATE-BINDING PROTEIN-INTERACTING PROTEIN 6"/>
    <property type="match status" value="1"/>
</dbReference>
<feature type="region of interest" description="Disordered" evidence="1">
    <location>
        <begin position="143"/>
        <end position="162"/>
    </location>
</feature>
<dbReference type="SUPFAM" id="SSF46934">
    <property type="entry name" value="UBA-like"/>
    <property type="match status" value="1"/>
</dbReference>
<organism evidence="3 4">
    <name type="scientific">Saponaria officinalis</name>
    <name type="common">Common soapwort</name>
    <name type="synonym">Lychnis saponaria</name>
    <dbReference type="NCBI Taxonomy" id="3572"/>
    <lineage>
        <taxon>Eukaryota</taxon>
        <taxon>Viridiplantae</taxon>
        <taxon>Streptophyta</taxon>
        <taxon>Embryophyta</taxon>
        <taxon>Tracheophyta</taxon>
        <taxon>Spermatophyta</taxon>
        <taxon>Magnoliopsida</taxon>
        <taxon>eudicotyledons</taxon>
        <taxon>Gunneridae</taxon>
        <taxon>Pentapetalae</taxon>
        <taxon>Caryophyllales</taxon>
        <taxon>Caryophyllaceae</taxon>
        <taxon>Caryophylleae</taxon>
        <taxon>Saponaria</taxon>
    </lineage>
</organism>